<dbReference type="RefSeq" id="WP_254170002.1">
    <property type="nucleotide sequence ID" value="NZ_JAHESF010000065.1"/>
</dbReference>
<dbReference type="InterPro" id="IPR019734">
    <property type="entry name" value="TPR_rpt"/>
</dbReference>
<dbReference type="Gene3D" id="1.25.40.10">
    <property type="entry name" value="Tetratricopeptide repeat domain"/>
    <property type="match status" value="2"/>
</dbReference>
<dbReference type="Pfam" id="PF00515">
    <property type="entry name" value="TPR_1"/>
    <property type="match status" value="1"/>
</dbReference>
<dbReference type="PROSITE" id="PS50005">
    <property type="entry name" value="TPR"/>
    <property type="match status" value="4"/>
</dbReference>
<feature type="transmembrane region" description="Helical" evidence="2">
    <location>
        <begin position="272"/>
        <end position="294"/>
    </location>
</feature>
<accession>A0AAP2GSL8</accession>
<feature type="repeat" description="TPR" evidence="1">
    <location>
        <begin position="36"/>
        <end position="69"/>
    </location>
</feature>
<dbReference type="PANTHER" id="PTHR12558">
    <property type="entry name" value="CELL DIVISION CYCLE 16,23,27"/>
    <property type="match status" value="1"/>
</dbReference>
<comment type="caution">
    <text evidence="3">The sequence shown here is derived from an EMBL/GenBank/DDBJ whole genome shotgun (WGS) entry which is preliminary data.</text>
</comment>
<protein>
    <submittedName>
        <fullName evidence="3">Tetratricopeptide repeat protein</fullName>
    </submittedName>
</protein>
<keyword evidence="1" id="KW-0802">TPR repeat</keyword>
<feature type="transmembrane region" description="Helical" evidence="2">
    <location>
        <begin position="337"/>
        <end position="358"/>
    </location>
</feature>
<evidence type="ECO:0000256" key="2">
    <source>
        <dbReference type="SAM" id="Phobius"/>
    </source>
</evidence>
<evidence type="ECO:0000313" key="4">
    <source>
        <dbReference type="Proteomes" id="UP001319200"/>
    </source>
</evidence>
<dbReference type="AlphaFoldDB" id="A0AAP2GSL8"/>
<feature type="repeat" description="TPR" evidence="1">
    <location>
        <begin position="104"/>
        <end position="137"/>
    </location>
</feature>
<dbReference type="InterPro" id="IPR011990">
    <property type="entry name" value="TPR-like_helical_dom_sf"/>
</dbReference>
<reference evidence="3 4" key="1">
    <citation type="submission" date="2021-05" db="EMBL/GenBank/DDBJ databases">
        <title>A Polyphasic approach of four new species of the genus Ohtaekwangia: Ohtaekwangia histidinii sp. nov., Ohtaekwangia cretensis sp. nov., Ohtaekwangia indiensis sp. nov., Ohtaekwangia reichenbachii sp. nov. from diverse environment.</title>
        <authorList>
            <person name="Octaviana S."/>
        </authorList>
    </citation>
    <scope>NUCLEOTIDE SEQUENCE [LARGE SCALE GENOMIC DNA]</scope>
    <source>
        <strain evidence="3 4">PWU4</strain>
    </source>
</reference>
<evidence type="ECO:0000256" key="1">
    <source>
        <dbReference type="PROSITE-ProRule" id="PRU00339"/>
    </source>
</evidence>
<gene>
    <name evidence="3" type="ORF">KK083_30790</name>
</gene>
<feature type="transmembrane region" description="Helical" evidence="2">
    <location>
        <begin position="388"/>
        <end position="407"/>
    </location>
</feature>
<feature type="repeat" description="TPR" evidence="1">
    <location>
        <begin position="172"/>
        <end position="205"/>
    </location>
</feature>
<dbReference type="SUPFAM" id="SSF48452">
    <property type="entry name" value="TPR-like"/>
    <property type="match status" value="1"/>
</dbReference>
<dbReference type="Pfam" id="PF14559">
    <property type="entry name" value="TPR_19"/>
    <property type="match status" value="1"/>
</dbReference>
<organism evidence="3 4">
    <name type="scientific">Chryseosolibacter histidini</name>
    <dbReference type="NCBI Taxonomy" id="2782349"/>
    <lineage>
        <taxon>Bacteria</taxon>
        <taxon>Pseudomonadati</taxon>
        <taxon>Bacteroidota</taxon>
        <taxon>Cytophagia</taxon>
        <taxon>Cytophagales</taxon>
        <taxon>Chryseotaleaceae</taxon>
        <taxon>Chryseosolibacter</taxon>
    </lineage>
</organism>
<name>A0AAP2GSL8_9BACT</name>
<dbReference type="PROSITE" id="PS50293">
    <property type="entry name" value="TPR_REGION"/>
    <property type="match status" value="1"/>
</dbReference>
<keyword evidence="4" id="KW-1185">Reference proteome</keyword>
<dbReference type="Proteomes" id="UP001319200">
    <property type="component" value="Unassembled WGS sequence"/>
</dbReference>
<feature type="transmembrane region" description="Helical" evidence="2">
    <location>
        <begin position="314"/>
        <end position="331"/>
    </location>
</feature>
<feature type="transmembrane region" description="Helical" evidence="2">
    <location>
        <begin position="365"/>
        <end position="382"/>
    </location>
</feature>
<dbReference type="PANTHER" id="PTHR12558:SF13">
    <property type="entry name" value="CELL DIVISION CYCLE PROTEIN 27 HOMOLOG"/>
    <property type="match status" value="1"/>
</dbReference>
<dbReference type="EMBL" id="JAHESF010000065">
    <property type="protein sequence ID" value="MBT1701320.1"/>
    <property type="molecule type" value="Genomic_DNA"/>
</dbReference>
<keyword evidence="2" id="KW-1133">Transmembrane helix</keyword>
<sequence length="414" mass="46835">MIDSLLERANQLIKLKRYQDAEKELKQALTLEPNRAQALALLSICQSEQNNQKEAINFIQQAIAKEPDNDFFLYLYAFYLFKDDKLKESEKMMRSAIAFEPHNAEYFGLLALIKINQREWQQALDNANQGLSVDPDNLTCLNARSTAFFKLDKKDEAYTTIHEALSKDPYNEVTHTNLGWGLLEKGEHKKALEHFREALKINPDFTYAKAGLVEGLKSRYWFYRLFLKYAFWVGNMKGKGQWAVVLGLYFGIQLLNKIAASNPGLGVFITPIVYLYILFAISTWIIGPLSNLFLRLNVYGRFALTHEEIQSSNFVGISLAVGLIGGVLFLFTGDFVFAMLAIGGLTMMIPLASMFNPAKERSKRILVAYTILMALIGLGAILDAVFHYGIGILGTVYIFGILAYQWIANAMIIR</sequence>
<keyword evidence="2" id="KW-0812">Transmembrane</keyword>
<keyword evidence="2" id="KW-0472">Membrane</keyword>
<proteinExistence type="predicted"/>
<feature type="repeat" description="TPR" evidence="1">
    <location>
        <begin position="2"/>
        <end position="35"/>
    </location>
</feature>
<dbReference type="SMART" id="SM00028">
    <property type="entry name" value="TPR"/>
    <property type="match status" value="5"/>
</dbReference>
<evidence type="ECO:0000313" key="3">
    <source>
        <dbReference type="EMBL" id="MBT1701320.1"/>
    </source>
</evidence>